<keyword evidence="4" id="KW-1185">Reference proteome</keyword>
<dbReference type="SUPFAM" id="SSF54695">
    <property type="entry name" value="POZ domain"/>
    <property type="match status" value="1"/>
</dbReference>
<dbReference type="InterPro" id="IPR000210">
    <property type="entry name" value="BTB/POZ_dom"/>
</dbReference>
<organism evidence="3 4">
    <name type="scientific">Oculimacula yallundae</name>
    <dbReference type="NCBI Taxonomy" id="86028"/>
    <lineage>
        <taxon>Eukaryota</taxon>
        <taxon>Fungi</taxon>
        <taxon>Dikarya</taxon>
        <taxon>Ascomycota</taxon>
        <taxon>Pezizomycotina</taxon>
        <taxon>Leotiomycetes</taxon>
        <taxon>Helotiales</taxon>
        <taxon>Ploettnerulaceae</taxon>
        <taxon>Oculimacula</taxon>
    </lineage>
</organism>
<dbReference type="InterPro" id="IPR011333">
    <property type="entry name" value="SKP1/BTB/POZ_sf"/>
</dbReference>
<feature type="region of interest" description="Disordered" evidence="1">
    <location>
        <begin position="120"/>
        <end position="155"/>
    </location>
</feature>
<feature type="compositionally biased region" description="Polar residues" evidence="1">
    <location>
        <begin position="146"/>
        <end position="155"/>
    </location>
</feature>
<name>A0ABR4C549_9HELO</name>
<dbReference type="EMBL" id="JAZHXI010000013">
    <property type="protein sequence ID" value="KAL2065053.1"/>
    <property type="molecule type" value="Genomic_DNA"/>
</dbReference>
<dbReference type="PROSITE" id="PS50097">
    <property type="entry name" value="BTB"/>
    <property type="match status" value="1"/>
</dbReference>
<dbReference type="Proteomes" id="UP001595075">
    <property type="component" value="Unassembled WGS sequence"/>
</dbReference>
<sequence>MATSDTSGERPLKRQKLEDPRVLLKDLPANEFQKKVALYSGPMITITVREREFMLSQPLLSYYTSFFDEDLKSPIKEGEIRQLVFDGCSSETFQLVHQWIYSSQINIPTRQSAVQDVPINCSQNSTNSSTKAKTRATTSEAHEDTPASSRQSSAIPTDTDADAAFLTWAQEEDVKIELLPGIETNENAQSVSRLLAFLKLAHDIELLGPFSSVVEEIRATITSFRSALLPGHIRVAAVFSSGHPVRTLIAEACTRAFASYSFPRLVDGKKAATFRFEKELDELDGFAADLIREYTKASKKKVVSTKKDTPPEYWCIDPLTSCWFRLPTN</sequence>
<dbReference type="CDD" id="cd18186">
    <property type="entry name" value="BTB_POZ_ZBTB_KLHL-like"/>
    <property type="match status" value="1"/>
</dbReference>
<evidence type="ECO:0000256" key="1">
    <source>
        <dbReference type="SAM" id="MobiDB-lite"/>
    </source>
</evidence>
<proteinExistence type="predicted"/>
<accession>A0ABR4C549</accession>
<dbReference type="Gene3D" id="3.30.710.10">
    <property type="entry name" value="Potassium Channel Kv1.1, Chain A"/>
    <property type="match status" value="1"/>
</dbReference>
<feature type="domain" description="BTB" evidence="2">
    <location>
        <begin position="42"/>
        <end position="109"/>
    </location>
</feature>
<reference evidence="3 4" key="1">
    <citation type="journal article" date="2024" name="Commun. Biol.">
        <title>Comparative genomic analysis of thermophilic fungi reveals convergent evolutionary adaptations and gene losses.</title>
        <authorList>
            <person name="Steindorff A.S."/>
            <person name="Aguilar-Pontes M.V."/>
            <person name="Robinson A.J."/>
            <person name="Andreopoulos B."/>
            <person name="LaButti K."/>
            <person name="Kuo A."/>
            <person name="Mondo S."/>
            <person name="Riley R."/>
            <person name="Otillar R."/>
            <person name="Haridas S."/>
            <person name="Lipzen A."/>
            <person name="Grimwood J."/>
            <person name="Schmutz J."/>
            <person name="Clum A."/>
            <person name="Reid I.D."/>
            <person name="Moisan M.C."/>
            <person name="Butler G."/>
            <person name="Nguyen T.T.M."/>
            <person name="Dewar K."/>
            <person name="Conant G."/>
            <person name="Drula E."/>
            <person name="Henrissat B."/>
            <person name="Hansel C."/>
            <person name="Singer S."/>
            <person name="Hutchinson M.I."/>
            <person name="de Vries R.P."/>
            <person name="Natvig D.O."/>
            <person name="Powell A.J."/>
            <person name="Tsang A."/>
            <person name="Grigoriev I.V."/>
        </authorList>
    </citation>
    <scope>NUCLEOTIDE SEQUENCE [LARGE SCALE GENOMIC DNA]</scope>
    <source>
        <strain evidence="3 4">CBS 494.80</strain>
    </source>
</reference>
<comment type="caution">
    <text evidence="3">The sequence shown here is derived from an EMBL/GenBank/DDBJ whole genome shotgun (WGS) entry which is preliminary data.</text>
</comment>
<evidence type="ECO:0000313" key="4">
    <source>
        <dbReference type="Proteomes" id="UP001595075"/>
    </source>
</evidence>
<evidence type="ECO:0000313" key="3">
    <source>
        <dbReference type="EMBL" id="KAL2065053.1"/>
    </source>
</evidence>
<gene>
    <name evidence="3" type="ORF">VTL71DRAFT_4193</name>
</gene>
<protein>
    <recommendedName>
        <fullName evidence="2">BTB domain-containing protein</fullName>
    </recommendedName>
</protein>
<evidence type="ECO:0000259" key="2">
    <source>
        <dbReference type="PROSITE" id="PS50097"/>
    </source>
</evidence>
<feature type="compositionally biased region" description="Low complexity" evidence="1">
    <location>
        <begin position="122"/>
        <end position="139"/>
    </location>
</feature>